<dbReference type="Pfam" id="PF05685">
    <property type="entry name" value="Uma2"/>
    <property type="match status" value="1"/>
</dbReference>
<gene>
    <name evidence="2" type="ORF">UFOPK3662_03755</name>
</gene>
<protein>
    <submittedName>
        <fullName evidence="2">Unannotated protein</fullName>
    </submittedName>
</protein>
<reference evidence="2" key="1">
    <citation type="submission" date="2020-05" db="EMBL/GenBank/DDBJ databases">
        <authorList>
            <person name="Chiriac C."/>
            <person name="Salcher M."/>
            <person name="Ghai R."/>
            <person name="Kavagutti S V."/>
        </authorList>
    </citation>
    <scope>NUCLEOTIDE SEQUENCE</scope>
</reference>
<dbReference type="PANTHER" id="PTHR34107">
    <property type="entry name" value="SLL0198 PROTEIN-RELATED"/>
    <property type="match status" value="1"/>
</dbReference>
<dbReference type="SUPFAM" id="SSF52980">
    <property type="entry name" value="Restriction endonuclease-like"/>
    <property type="match status" value="1"/>
</dbReference>
<dbReference type="PANTHER" id="PTHR34107:SF4">
    <property type="entry name" value="SLL1222 PROTEIN"/>
    <property type="match status" value="1"/>
</dbReference>
<dbReference type="InterPro" id="IPR008538">
    <property type="entry name" value="Uma2"/>
</dbReference>
<sequence>MTVLPQSRPLTADDLAVLPDDGHRYELIDGTLIVTPAPSWRHQRAVVRLVTALASATPHELEVLTAPFDVRLTDDTVLQPDVLVCRLADLTQRDLRAAPVLAIEVLSPSTRLVDLNLKRARYEAAGCPTYWAVDPDAPSITAWELRDGAYVEVATCVAAEVFTSTQPCAVTLVPQDLVT</sequence>
<organism evidence="2">
    <name type="scientific">freshwater metagenome</name>
    <dbReference type="NCBI Taxonomy" id="449393"/>
    <lineage>
        <taxon>unclassified sequences</taxon>
        <taxon>metagenomes</taxon>
        <taxon>ecological metagenomes</taxon>
    </lineage>
</organism>
<dbReference type="InterPro" id="IPR011335">
    <property type="entry name" value="Restrct_endonuc-II-like"/>
</dbReference>
<feature type="domain" description="Putative restriction endonuclease" evidence="1">
    <location>
        <begin position="14"/>
        <end position="164"/>
    </location>
</feature>
<dbReference type="CDD" id="cd06260">
    <property type="entry name" value="DUF820-like"/>
    <property type="match status" value="1"/>
</dbReference>
<dbReference type="AlphaFoldDB" id="A0A6J7LG88"/>
<name>A0A6J7LG88_9ZZZZ</name>
<accession>A0A6J7LG88</accession>
<dbReference type="Gene3D" id="3.90.1570.10">
    <property type="entry name" value="tt1808, chain A"/>
    <property type="match status" value="1"/>
</dbReference>
<proteinExistence type="predicted"/>
<evidence type="ECO:0000259" key="1">
    <source>
        <dbReference type="Pfam" id="PF05685"/>
    </source>
</evidence>
<dbReference type="EMBL" id="CAFBMW010000056">
    <property type="protein sequence ID" value="CAB4965773.1"/>
    <property type="molecule type" value="Genomic_DNA"/>
</dbReference>
<dbReference type="InterPro" id="IPR012296">
    <property type="entry name" value="Nuclease_put_TT1808"/>
</dbReference>
<evidence type="ECO:0000313" key="2">
    <source>
        <dbReference type="EMBL" id="CAB4965773.1"/>
    </source>
</evidence>